<gene>
    <name evidence="2" type="ORF">TAT_000078500</name>
</gene>
<sequence>MVQTPPIKVGIYGHVEHVLLKFKSSIQIKNIHESLISFYLKLLVYDPNSFYILLTSSFALMFMLIFAYYRLMELSKVSFD</sequence>
<organism evidence="2">
    <name type="scientific">Theileria annulata</name>
    <dbReference type="NCBI Taxonomy" id="5874"/>
    <lineage>
        <taxon>Eukaryota</taxon>
        <taxon>Sar</taxon>
        <taxon>Alveolata</taxon>
        <taxon>Apicomplexa</taxon>
        <taxon>Aconoidasida</taxon>
        <taxon>Piroplasmida</taxon>
        <taxon>Theileriidae</taxon>
        <taxon>Theileria</taxon>
    </lineage>
</organism>
<reference evidence="2" key="1">
    <citation type="submission" date="2018-07" db="EMBL/GenBank/DDBJ databases">
        <authorList>
            <person name="Quirk P.G."/>
            <person name="Krulwich T.A."/>
        </authorList>
    </citation>
    <scope>NUCLEOTIDE SEQUENCE</scope>
    <source>
        <strain evidence="2">Anand</strain>
    </source>
</reference>
<protein>
    <submittedName>
        <fullName evidence="2">Uncharacterized protein</fullName>
    </submittedName>
</protein>
<feature type="transmembrane region" description="Helical" evidence="1">
    <location>
        <begin position="50"/>
        <end position="69"/>
    </location>
</feature>
<keyword evidence="1" id="KW-1133">Transmembrane helix</keyword>
<evidence type="ECO:0000256" key="1">
    <source>
        <dbReference type="SAM" id="Phobius"/>
    </source>
</evidence>
<dbReference type="AlphaFoldDB" id="A0A3B0MGR9"/>
<keyword evidence="1" id="KW-0812">Transmembrane</keyword>
<proteinExistence type="predicted"/>
<name>A0A3B0MGR9_THEAN</name>
<accession>A0A3B0MGR9</accession>
<keyword evidence="1" id="KW-0472">Membrane</keyword>
<dbReference type="EMBL" id="UIVT01000001">
    <property type="protein sequence ID" value="SVP88933.1"/>
    <property type="molecule type" value="Genomic_DNA"/>
</dbReference>
<evidence type="ECO:0000313" key="2">
    <source>
        <dbReference type="EMBL" id="SVP88933.1"/>
    </source>
</evidence>